<feature type="domain" description="Heterokaryon incompatibility" evidence="2">
    <location>
        <begin position="268"/>
        <end position="457"/>
    </location>
</feature>
<accession>A0A8H4QHF9</accession>
<proteinExistence type="predicted"/>
<dbReference type="InterPro" id="IPR010730">
    <property type="entry name" value="HET"/>
</dbReference>
<protein>
    <recommendedName>
        <fullName evidence="2">Heterokaryon incompatibility domain-containing protein</fullName>
    </recommendedName>
</protein>
<evidence type="ECO:0000259" key="2">
    <source>
        <dbReference type="Pfam" id="PF06985"/>
    </source>
</evidence>
<feature type="region of interest" description="Disordered" evidence="1">
    <location>
        <begin position="1"/>
        <end position="37"/>
    </location>
</feature>
<evidence type="ECO:0000313" key="3">
    <source>
        <dbReference type="EMBL" id="KAF4610840.1"/>
    </source>
</evidence>
<reference evidence="3 4" key="1">
    <citation type="submission" date="2019-12" db="EMBL/GenBank/DDBJ databases">
        <authorList>
            <person name="Floudas D."/>
            <person name="Bentzer J."/>
            <person name="Ahren D."/>
            <person name="Johansson T."/>
            <person name="Persson P."/>
            <person name="Tunlid A."/>
        </authorList>
    </citation>
    <scope>NUCLEOTIDE SEQUENCE [LARGE SCALE GENOMIC DNA]</scope>
    <source>
        <strain evidence="3 4">CBS 102.39</strain>
    </source>
</reference>
<comment type="caution">
    <text evidence="3">The sequence shown here is derived from an EMBL/GenBank/DDBJ whole genome shotgun (WGS) entry which is preliminary data.</text>
</comment>
<dbReference type="EMBL" id="JAACJL010000058">
    <property type="protein sequence ID" value="KAF4610840.1"/>
    <property type="molecule type" value="Genomic_DNA"/>
</dbReference>
<dbReference type="AlphaFoldDB" id="A0A8H4QHF9"/>
<organism evidence="3 4">
    <name type="scientific">Agrocybe pediades</name>
    <dbReference type="NCBI Taxonomy" id="84607"/>
    <lineage>
        <taxon>Eukaryota</taxon>
        <taxon>Fungi</taxon>
        <taxon>Dikarya</taxon>
        <taxon>Basidiomycota</taxon>
        <taxon>Agaricomycotina</taxon>
        <taxon>Agaricomycetes</taxon>
        <taxon>Agaricomycetidae</taxon>
        <taxon>Agaricales</taxon>
        <taxon>Agaricineae</taxon>
        <taxon>Strophariaceae</taxon>
        <taxon>Agrocybe</taxon>
    </lineage>
</organism>
<sequence length="1140" mass="129881">MPRKGPWTPPVFVGDPNEFDADAPPINFRPSSDDEAPRMSFRHGKGAKCHVCFDLDQRYIPQPDRDEESCSYGQANRHWISSNDLKRDRSCASCRFLKSAFDTLLNSGEIISIPRGSEIVYYIAILDRSNNDSADKEFLKRKKQAQERYKSSQSLMIEMRCSTRKIGKKDEEGTREEFKVEIYTPPGASPAPWKAIGAAGEVPTNPTVEDYAKTIQHWLADCDQNHPICQTEWKGPNGDKELLPRRVLDISGGQIRLIETSPRQREHYVALSHCWGKKPLLETTRATIVDHMRGIPFDRLPKTFQDAITITRCLGLRYIWIDSLCIIQHDKADWEQQSALMADIYGRCYLNIATTRAGGGHEGCISGRWTTTDTLRWADEFARQVGDSDDEETGTKHKTISKIRKCAVKSYRIPEATQDIRIRLAIDSAHDALQTPRWIPMHATTAPLLPRGWVYQERFLSARTVHFHANEMVWACNVSQRCECKELDGTPVDGDGWSASKDRVVKLPQNSNLKSIHGLWRTIVEDVSLLDLTYESDRLPSLAGLATRFARYLPRNERYLAGLWEGDLARDLLWESGGSTDADGPHRKRDEKGSAPSWSWACLVWGGSGASSSALEWEYETKPKLAEWAGIKTYKQDSRVKIISASVEVDGENMYGVVKGGRIVIEGPLLPDWAVQLTLNAQNSRRKAKMAPTLPYELLDIIFDNVRAIALAESSADAKRDFVKGIRSCLFASRAFRLRALHLLFQHIHIKSRPLYTFKARVTKLCEALDPSEGLDLESAASFIQSVTISFEPEPSEDSLFHFIRPQDVYQAQLQNFLANQNLIFLLRRLSGQDCQLKEFEMTVYNRRTSYRPDELKWEDVDDEFRKALFACIHSSDLRCFGVSGIHGLPQSFFHDMALVYLRQVHSVPHQLLPYLGPEQATEMPVPTLEAIFHVQPYETLRSPYHALEELESLSSNPDQFQETCEIMVMAKDALVNVWIEHYGEIPLPPTLKLEQFQALRSFSYSHRCIPFFDPDNANRSLEKLHQLIDVRSPMKCLENLEIDFYCQSEEIPDPWFKPVISAHWGCFDNILTGPMYPNLQTVKLSIFIEVMGELIGDFNPEQFIELHHVQLQRSLQGLLTSKRTKLTIDLDLSIEAIDV</sequence>
<dbReference type="PANTHER" id="PTHR33112">
    <property type="entry name" value="DOMAIN PROTEIN, PUTATIVE-RELATED"/>
    <property type="match status" value="1"/>
</dbReference>
<keyword evidence="4" id="KW-1185">Reference proteome</keyword>
<evidence type="ECO:0000256" key="1">
    <source>
        <dbReference type="SAM" id="MobiDB-lite"/>
    </source>
</evidence>
<dbReference type="PANTHER" id="PTHR33112:SF10">
    <property type="entry name" value="TOL"/>
    <property type="match status" value="1"/>
</dbReference>
<evidence type="ECO:0000313" key="4">
    <source>
        <dbReference type="Proteomes" id="UP000521872"/>
    </source>
</evidence>
<dbReference type="Pfam" id="PF06985">
    <property type="entry name" value="HET"/>
    <property type="match status" value="1"/>
</dbReference>
<name>A0A8H4QHF9_9AGAR</name>
<dbReference type="Proteomes" id="UP000521872">
    <property type="component" value="Unassembled WGS sequence"/>
</dbReference>
<gene>
    <name evidence="3" type="ORF">D9613_007182</name>
</gene>